<dbReference type="PATRIC" id="fig|28037.95.peg.2039"/>
<dbReference type="Proteomes" id="UP000028090">
    <property type="component" value="Unassembled WGS sequence"/>
</dbReference>
<sequence>MASLVISVKFGKVAIGIYIFPKAELVAVVLGSFDFADDHTHDFHR</sequence>
<dbReference type="AlphaFoldDB" id="A0A081PT41"/>
<proteinExistence type="predicted"/>
<accession>A0A081PT41</accession>
<evidence type="ECO:0000313" key="1">
    <source>
        <dbReference type="EMBL" id="KEQ33864.1"/>
    </source>
</evidence>
<comment type="caution">
    <text evidence="1">The sequence shown here is derived from an EMBL/GenBank/DDBJ whole genome shotgun (WGS) entry which is preliminary data.</text>
</comment>
<name>A0A081PT41_STRMT</name>
<protein>
    <submittedName>
        <fullName evidence="1">Uncharacterized protein</fullName>
    </submittedName>
</protein>
<reference evidence="1 2" key="1">
    <citation type="submission" date="2014-05" db="EMBL/GenBank/DDBJ databases">
        <authorList>
            <person name="Daugherty S.C."/>
            <person name="Tallon L.J."/>
            <person name="Sadzewicz L."/>
            <person name="Kilian M."/>
            <person name="Tettelin H."/>
        </authorList>
    </citation>
    <scope>NUCLEOTIDE SEQUENCE [LARGE SCALE GENOMIC DNA]</scope>
    <source>
        <strain evidence="1 2">SK629</strain>
    </source>
</reference>
<dbReference type="EMBL" id="JPFU01000015">
    <property type="protein sequence ID" value="KEQ33864.1"/>
    <property type="molecule type" value="Genomic_DNA"/>
</dbReference>
<organism evidence="1 2">
    <name type="scientific">Streptococcus mitis</name>
    <dbReference type="NCBI Taxonomy" id="28037"/>
    <lineage>
        <taxon>Bacteria</taxon>
        <taxon>Bacillati</taxon>
        <taxon>Bacillota</taxon>
        <taxon>Bacilli</taxon>
        <taxon>Lactobacillales</taxon>
        <taxon>Streptococcaceae</taxon>
        <taxon>Streptococcus</taxon>
        <taxon>Streptococcus mitis group</taxon>
    </lineage>
</organism>
<evidence type="ECO:0000313" key="2">
    <source>
        <dbReference type="Proteomes" id="UP000028090"/>
    </source>
</evidence>
<gene>
    <name evidence="1" type="ORF">SK629_2110</name>
</gene>